<evidence type="ECO:0000313" key="1">
    <source>
        <dbReference type="EMBL" id="MBU3803624.1"/>
    </source>
</evidence>
<protein>
    <submittedName>
        <fullName evidence="1">Uncharacterized protein</fullName>
    </submittedName>
</protein>
<sequence length="144" mass="16929">MSTLLTKQELEIQLEDFRHILSNFDYSSLKNISFLNLDAFFAYMENVEGNPFKAQYDALQSKLDILQPYLPFVSANRANEFIEALSHTHSDEEVTAVKQTFTKMLRDDFIKFSRTLTTNDQWQRIVSVCEEIRLRKEEMLLALH</sequence>
<organism evidence="1 2">
    <name type="scientific">Candidatus Cellulosilyticum pullistercoris</name>
    <dbReference type="NCBI Taxonomy" id="2838521"/>
    <lineage>
        <taxon>Bacteria</taxon>
        <taxon>Bacillati</taxon>
        <taxon>Bacillota</taxon>
        <taxon>Clostridia</taxon>
        <taxon>Lachnospirales</taxon>
        <taxon>Cellulosilyticaceae</taxon>
        <taxon>Cellulosilyticum</taxon>
    </lineage>
</organism>
<reference evidence="1" key="1">
    <citation type="journal article" date="2021" name="PeerJ">
        <title>Extensive microbial diversity within the chicken gut microbiome revealed by metagenomics and culture.</title>
        <authorList>
            <person name="Gilroy R."/>
            <person name="Ravi A."/>
            <person name="Getino M."/>
            <person name="Pursley I."/>
            <person name="Horton D.L."/>
            <person name="Alikhan N.F."/>
            <person name="Baker D."/>
            <person name="Gharbi K."/>
            <person name="Hall N."/>
            <person name="Watson M."/>
            <person name="Adriaenssens E.M."/>
            <person name="Foster-Nyarko E."/>
            <person name="Jarju S."/>
            <person name="Secka A."/>
            <person name="Antonio M."/>
            <person name="Oren A."/>
            <person name="Chaudhuri R.R."/>
            <person name="La Ragione R."/>
            <person name="Hildebrand F."/>
            <person name="Pallen M.J."/>
        </authorList>
    </citation>
    <scope>NUCLEOTIDE SEQUENCE</scope>
    <source>
        <strain evidence="1">B5-657</strain>
    </source>
</reference>
<name>A0A9E2KB88_9FIRM</name>
<dbReference type="AlphaFoldDB" id="A0A9E2KB88"/>
<reference evidence="1" key="2">
    <citation type="submission" date="2021-04" db="EMBL/GenBank/DDBJ databases">
        <authorList>
            <person name="Gilroy R."/>
        </authorList>
    </citation>
    <scope>NUCLEOTIDE SEQUENCE</scope>
    <source>
        <strain evidence="1">B5-657</strain>
    </source>
</reference>
<dbReference type="EMBL" id="JAHLFQ010000047">
    <property type="protein sequence ID" value="MBU3803624.1"/>
    <property type="molecule type" value="Genomic_DNA"/>
</dbReference>
<dbReference type="Proteomes" id="UP000824229">
    <property type="component" value="Unassembled WGS sequence"/>
</dbReference>
<accession>A0A9E2KB88</accession>
<proteinExistence type="predicted"/>
<evidence type="ECO:0000313" key="2">
    <source>
        <dbReference type="Proteomes" id="UP000824229"/>
    </source>
</evidence>
<gene>
    <name evidence="1" type="ORF">H9872_02540</name>
</gene>
<comment type="caution">
    <text evidence="1">The sequence shown here is derived from an EMBL/GenBank/DDBJ whole genome shotgun (WGS) entry which is preliminary data.</text>
</comment>